<dbReference type="PANTHER" id="PTHR37393">
    <property type="entry name" value="AT-RICH INTERACTIVE DOMAIN-CONTAINING PROTEIN 1A-LIKE"/>
    <property type="match status" value="1"/>
</dbReference>
<evidence type="ECO:0000313" key="2">
    <source>
        <dbReference type="EMBL" id="MCD7446706.1"/>
    </source>
</evidence>
<sequence>MLLPPFGILNVLHLLSSQPLIESDKTLAESIGRVKVLYITEVDAHGKVLCLIVPHCSGCSFGNSPVICNRCGVQIVHRQVHEHALSCPVTTTAAGVDSNQTTAHSGTPASQTPNPQTTTSSLLPGQDPNQQANASSGLLQLQLCSTSEQWYQQQYQQYYQQYAGYDP</sequence>
<feature type="compositionally biased region" description="Low complexity" evidence="1">
    <location>
        <begin position="107"/>
        <end position="121"/>
    </location>
</feature>
<dbReference type="EMBL" id="JACEIK010000019">
    <property type="protein sequence ID" value="MCD7446706.1"/>
    <property type="molecule type" value="Genomic_DNA"/>
</dbReference>
<accession>A0ABS8RIR4</accession>
<evidence type="ECO:0000256" key="1">
    <source>
        <dbReference type="SAM" id="MobiDB-lite"/>
    </source>
</evidence>
<name>A0ABS8RIR4_DATST</name>
<comment type="caution">
    <text evidence="2">The sequence shown here is derived from an EMBL/GenBank/DDBJ whole genome shotgun (WGS) entry which is preliminary data.</text>
</comment>
<reference evidence="2 3" key="1">
    <citation type="journal article" date="2021" name="BMC Genomics">
        <title>Datura genome reveals duplications of psychoactive alkaloid biosynthetic genes and high mutation rate following tissue culture.</title>
        <authorList>
            <person name="Rajewski A."/>
            <person name="Carter-House D."/>
            <person name="Stajich J."/>
            <person name="Litt A."/>
        </authorList>
    </citation>
    <scope>NUCLEOTIDE SEQUENCE [LARGE SCALE GENOMIC DNA]</scope>
    <source>
        <strain evidence="2">AR-01</strain>
    </source>
</reference>
<gene>
    <name evidence="2" type="ORF">HAX54_014477</name>
</gene>
<protein>
    <submittedName>
        <fullName evidence="2">Uncharacterized protein</fullName>
    </submittedName>
</protein>
<keyword evidence="3" id="KW-1185">Reference proteome</keyword>
<feature type="region of interest" description="Disordered" evidence="1">
    <location>
        <begin position="97"/>
        <end position="133"/>
    </location>
</feature>
<dbReference type="PANTHER" id="PTHR37393:SF1">
    <property type="entry name" value="AT-RICH INTERACTIVE DOMAIN-CONTAINING PROTEIN 1A-LIKE"/>
    <property type="match status" value="1"/>
</dbReference>
<dbReference type="Proteomes" id="UP000823775">
    <property type="component" value="Unassembled WGS sequence"/>
</dbReference>
<proteinExistence type="predicted"/>
<evidence type="ECO:0000313" key="3">
    <source>
        <dbReference type="Proteomes" id="UP000823775"/>
    </source>
</evidence>
<organism evidence="2 3">
    <name type="scientific">Datura stramonium</name>
    <name type="common">Jimsonweed</name>
    <name type="synonym">Common thornapple</name>
    <dbReference type="NCBI Taxonomy" id="4076"/>
    <lineage>
        <taxon>Eukaryota</taxon>
        <taxon>Viridiplantae</taxon>
        <taxon>Streptophyta</taxon>
        <taxon>Embryophyta</taxon>
        <taxon>Tracheophyta</taxon>
        <taxon>Spermatophyta</taxon>
        <taxon>Magnoliopsida</taxon>
        <taxon>eudicotyledons</taxon>
        <taxon>Gunneridae</taxon>
        <taxon>Pentapetalae</taxon>
        <taxon>asterids</taxon>
        <taxon>lamiids</taxon>
        <taxon>Solanales</taxon>
        <taxon>Solanaceae</taxon>
        <taxon>Solanoideae</taxon>
        <taxon>Datureae</taxon>
        <taxon>Datura</taxon>
    </lineage>
</organism>